<protein>
    <submittedName>
        <fullName evidence="4">2-keto-3-deoxy-L-fuconate dehydrogenase</fullName>
        <ecNumber evidence="4">1.1.1.-</ecNumber>
    </submittedName>
</protein>
<dbReference type="PANTHER" id="PTHR43477:SF4">
    <property type="entry name" value="DEHYDROGENASE_REDUCTASE SDR FAMILY MEMBER 6"/>
    <property type="match status" value="1"/>
</dbReference>
<dbReference type="SUPFAM" id="SSF51735">
    <property type="entry name" value="NAD(P)-binding Rossmann-fold domains"/>
    <property type="match status" value="1"/>
</dbReference>
<sequence length="246" mass="25322">MRFLNKVVVVTAAANGIGRASAERLRDEGAKVWALDRDGDALNAIDGVERVLVDLTNAAEVAALPDRIGAIDTLCNIAGYVAAGDILAGSEADWALSFDLNVHASYHMIRAFLPGMLDKGGGAIVNMSSIASSVKGIPNRCAYGASKGAVIGLTKAVAADFVGRGIRCNCICPGTVETPSLRQRVVDQAAAQGVAVADADAAFVARQPMGRLGRAEEIAALVAYLASDEAGFTTGAVHVIDGGWVN</sequence>
<dbReference type="InterPro" id="IPR002347">
    <property type="entry name" value="SDR_fam"/>
</dbReference>
<reference evidence="4 5" key="1">
    <citation type="submission" date="2020-08" db="EMBL/GenBank/DDBJ databases">
        <title>Genomic Encyclopedia of Type Strains, Phase IV (KMG-IV): sequencing the most valuable type-strain genomes for metagenomic binning, comparative biology and taxonomic classification.</title>
        <authorList>
            <person name="Goeker M."/>
        </authorList>
    </citation>
    <scope>NUCLEOTIDE SEQUENCE [LARGE SCALE GENOMIC DNA]</scope>
    <source>
        <strain evidence="4 5">YC6723</strain>
    </source>
</reference>
<dbReference type="AlphaFoldDB" id="A0A840F855"/>
<dbReference type="Pfam" id="PF13561">
    <property type="entry name" value="adh_short_C2"/>
    <property type="match status" value="1"/>
</dbReference>
<organism evidence="4 5">
    <name type="scientific">Sphingomonas jinjuensis</name>
    <dbReference type="NCBI Taxonomy" id="535907"/>
    <lineage>
        <taxon>Bacteria</taxon>
        <taxon>Pseudomonadati</taxon>
        <taxon>Pseudomonadota</taxon>
        <taxon>Alphaproteobacteria</taxon>
        <taxon>Sphingomonadales</taxon>
        <taxon>Sphingomonadaceae</taxon>
        <taxon>Sphingomonas</taxon>
    </lineage>
</organism>
<dbReference type="PRINTS" id="PR00081">
    <property type="entry name" value="GDHRDH"/>
</dbReference>
<comment type="caution">
    <text evidence="4">The sequence shown here is derived from an EMBL/GenBank/DDBJ whole genome shotgun (WGS) entry which is preliminary data.</text>
</comment>
<evidence type="ECO:0000256" key="2">
    <source>
        <dbReference type="ARBA" id="ARBA00023002"/>
    </source>
</evidence>
<evidence type="ECO:0000256" key="3">
    <source>
        <dbReference type="ARBA" id="ARBA00023027"/>
    </source>
</evidence>
<accession>A0A840F855</accession>
<dbReference type="GO" id="GO:0016491">
    <property type="term" value="F:oxidoreductase activity"/>
    <property type="evidence" value="ECO:0007669"/>
    <property type="project" value="UniProtKB-KW"/>
</dbReference>
<dbReference type="EMBL" id="JACIEV010000004">
    <property type="protein sequence ID" value="MBB4153909.1"/>
    <property type="molecule type" value="Genomic_DNA"/>
</dbReference>
<proteinExistence type="inferred from homology"/>
<dbReference type="RefSeq" id="WP_183983905.1">
    <property type="nucleotide sequence ID" value="NZ_JACIEV010000004.1"/>
</dbReference>
<keyword evidence="3" id="KW-0520">NAD</keyword>
<keyword evidence="2 4" id="KW-0560">Oxidoreductase</keyword>
<dbReference type="PRINTS" id="PR00080">
    <property type="entry name" value="SDRFAMILY"/>
</dbReference>
<dbReference type="PROSITE" id="PS00061">
    <property type="entry name" value="ADH_SHORT"/>
    <property type="match status" value="1"/>
</dbReference>
<dbReference type="FunFam" id="3.40.50.720:FF:000084">
    <property type="entry name" value="Short-chain dehydrogenase reductase"/>
    <property type="match status" value="1"/>
</dbReference>
<dbReference type="InterPro" id="IPR036291">
    <property type="entry name" value="NAD(P)-bd_dom_sf"/>
</dbReference>
<gene>
    <name evidence="4" type="ORF">GGQ80_001815</name>
</gene>
<dbReference type="Proteomes" id="UP000529795">
    <property type="component" value="Unassembled WGS sequence"/>
</dbReference>
<evidence type="ECO:0000256" key="1">
    <source>
        <dbReference type="ARBA" id="ARBA00006484"/>
    </source>
</evidence>
<dbReference type="PANTHER" id="PTHR43477">
    <property type="entry name" value="DIHYDROANTICAPSIN 7-DEHYDROGENASE"/>
    <property type="match status" value="1"/>
</dbReference>
<evidence type="ECO:0000313" key="5">
    <source>
        <dbReference type="Proteomes" id="UP000529795"/>
    </source>
</evidence>
<name>A0A840F855_9SPHN</name>
<dbReference type="Gene3D" id="3.40.50.720">
    <property type="entry name" value="NAD(P)-binding Rossmann-like Domain"/>
    <property type="match status" value="1"/>
</dbReference>
<comment type="similarity">
    <text evidence="1">Belongs to the short-chain dehydrogenases/reductases (SDR) family.</text>
</comment>
<evidence type="ECO:0000313" key="4">
    <source>
        <dbReference type="EMBL" id="MBB4153909.1"/>
    </source>
</evidence>
<dbReference type="InterPro" id="IPR051122">
    <property type="entry name" value="SDR_DHRS6-like"/>
</dbReference>
<keyword evidence="5" id="KW-1185">Reference proteome</keyword>
<dbReference type="EC" id="1.1.1.-" evidence="4"/>
<dbReference type="InterPro" id="IPR020904">
    <property type="entry name" value="Sc_DH/Rdtase_CS"/>
</dbReference>